<evidence type="ECO:0000313" key="2">
    <source>
        <dbReference type="Proteomes" id="UP001055153"/>
    </source>
</evidence>
<accession>A0ABQ4S9N8</accession>
<protein>
    <submittedName>
        <fullName evidence="1">Uncharacterized protein</fullName>
    </submittedName>
</protein>
<gene>
    <name evidence="1" type="ORF">GMJLKIPL_0490</name>
</gene>
<evidence type="ECO:0000313" key="1">
    <source>
        <dbReference type="EMBL" id="GJD98579.1"/>
    </source>
</evidence>
<dbReference type="Proteomes" id="UP001055153">
    <property type="component" value="Unassembled WGS sequence"/>
</dbReference>
<reference evidence="1" key="2">
    <citation type="submission" date="2021-08" db="EMBL/GenBank/DDBJ databases">
        <authorList>
            <person name="Tani A."/>
            <person name="Ola A."/>
            <person name="Ogura Y."/>
            <person name="Katsura K."/>
            <person name="Hayashi T."/>
        </authorList>
    </citation>
    <scope>NUCLEOTIDE SEQUENCE</scope>
    <source>
        <strain evidence="1">DSM 17168</strain>
    </source>
</reference>
<sequence>MRTRRPRIGGPERLTPTQARALARALLLAEGYTPVAEGARSGSLYLRAPGAAQQIRIADHARTPRRRQQYPQVVASLILASPLSEAMVRERVAGALRVVAAAQAAPAAEAP</sequence>
<keyword evidence="2" id="KW-1185">Reference proteome</keyword>
<organism evidence="1 2">
    <name type="scientific">Methylobacterium isbiliense</name>
    <dbReference type="NCBI Taxonomy" id="315478"/>
    <lineage>
        <taxon>Bacteria</taxon>
        <taxon>Pseudomonadati</taxon>
        <taxon>Pseudomonadota</taxon>
        <taxon>Alphaproteobacteria</taxon>
        <taxon>Hyphomicrobiales</taxon>
        <taxon>Methylobacteriaceae</taxon>
        <taxon>Methylobacterium</taxon>
    </lineage>
</organism>
<comment type="caution">
    <text evidence="1">The sequence shown here is derived from an EMBL/GenBank/DDBJ whole genome shotgun (WGS) entry which is preliminary data.</text>
</comment>
<proteinExistence type="predicted"/>
<name>A0ABQ4S9N8_9HYPH</name>
<reference evidence="1" key="1">
    <citation type="journal article" date="2021" name="Front. Microbiol.">
        <title>Comprehensive Comparative Genomics and Phenotyping of Methylobacterium Species.</title>
        <authorList>
            <person name="Alessa O."/>
            <person name="Ogura Y."/>
            <person name="Fujitani Y."/>
            <person name="Takami H."/>
            <person name="Hayashi T."/>
            <person name="Sahin N."/>
            <person name="Tani A."/>
        </authorList>
    </citation>
    <scope>NUCLEOTIDE SEQUENCE</scope>
    <source>
        <strain evidence="1">DSM 17168</strain>
    </source>
</reference>
<dbReference type="EMBL" id="BPQQ01000004">
    <property type="protein sequence ID" value="GJD98579.1"/>
    <property type="molecule type" value="Genomic_DNA"/>
</dbReference>
<dbReference type="RefSeq" id="WP_238233526.1">
    <property type="nucleotide sequence ID" value="NZ_BPQQ01000004.1"/>
</dbReference>